<dbReference type="Proteomes" id="UP000009273">
    <property type="component" value="Segment"/>
</dbReference>
<dbReference type="KEGG" id="vg:18563671"/>
<keyword evidence="2" id="KW-1185">Reference proteome</keyword>
<reference evidence="1 2" key="1">
    <citation type="submission" date="2011-09" db="EMBL/GenBank/DDBJ databases">
        <authorList>
            <person name="Pope W.H."/>
            <person name="Pedulla M.L."/>
            <person name="Ford M.E."/>
            <person name="Peebles C.L."/>
            <person name="Hatfull G.H."/>
            <person name="Hendrix R.W."/>
        </authorList>
    </citation>
    <scope>NUCLEOTIDE SEQUENCE [LARGE SCALE GENOMIC DNA]</scope>
    <source>
        <strain evidence="1">G</strain>
    </source>
</reference>
<protein>
    <submittedName>
        <fullName evidence="1">Gp457</fullName>
    </submittedName>
</protein>
<dbReference type="GeneID" id="18563671"/>
<dbReference type="RefSeq" id="YP_009015760.1">
    <property type="nucleotide sequence ID" value="NC_023719.1"/>
</dbReference>
<sequence>MFGNLKFYVFKGILMRVSERDKLGLKEIIKYSDKITIQKSKRINLTIYQVTAESGKIKILFNFGVKKISRKFFYVSHVRKLQNIANELYLAKDKDLKKKVNSITCKNKVCPICGSKVDINREIGWVNAICINKCYRIQFRAKNYTHVLGYDIFSKVYQPTYHDLSMEERIKEINTLYKKISYWKEDEKYLFKLLEQG</sequence>
<accession>G3MAJ8</accession>
<proteinExistence type="predicted"/>
<organism evidence="1 2">
    <name type="scientific">Bacillus phage G</name>
    <dbReference type="NCBI Taxonomy" id="2884420"/>
    <lineage>
        <taxon>Viruses</taxon>
        <taxon>Duplodnaviria</taxon>
        <taxon>Heunggongvirae</taxon>
        <taxon>Uroviricota</taxon>
        <taxon>Caudoviricetes</taxon>
        <taxon>Donellivirus</taxon>
        <taxon>Donellivirus gee</taxon>
    </lineage>
</organism>
<name>G3MAJ8_9CAUD</name>
<dbReference type="EMBL" id="JN638751">
    <property type="protein sequence ID" value="AEO93715.1"/>
    <property type="molecule type" value="Genomic_DNA"/>
</dbReference>
<evidence type="ECO:0000313" key="1">
    <source>
        <dbReference type="EMBL" id="AEO93715.1"/>
    </source>
</evidence>
<evidence type="ECO:0000313" key="2">
    <source>
        <dbReference type="Proteomes" id="UP000009273"/>
    </source>
</evidence>
<gene>
    <name evidence="1" type="primary">457</name>
    <name evidence="1" type="ORF">G_457</name>
</gene>